<dbReference type="EMBL" id="VOEI01000001">
    <property type="protein sequence ID" value="TWR28508.1"/>
    <property type="molecule type" value="Genomic_DNA"/>
</dbReference>
<proteinExistence type="predicted"/>
<sequence>MKFYKLGLLTLLISLFIFSSCKRQEGIGLDVDPANQINGTLLVDTSIVLTTVPEDTVVTNGVSARAPLSYFNDPLFGNTKADIGAMLNLPGTVAYTIPTGEISIDSAVLILPYASDGFYGDSLLSTFKVNVHQLSQNIVTTQNYYNTSQLTYASDIIGTKTFKARAHDTLQVYNIVKGKADTLAKVVPQVRVPISSSFVYTNLFNAPASILRSNAAYQNYVKGLYITLDKSGTTGIGGNMFFRVDTSAKVQVYYKLTTGGTTDTASLALPLSNNVNLIKHAYSSNVTAALNQTSKDGLVYLQGLVGLRSKITFPDVKNILGAVGKNAIINRAELVVNVAPGTGTPFAPNQQLTLYRLDLSRQRALLQDASPSDPRNAQVFGGRYDANENAYHFLITAYLQDLISGKSVDYGTYLAPVTPSPATTSTQQTVNIGVTSTYAQRTVIVGKNGANRARINIYYTKINP</sequence>
<comment type="caution">
    <text evidence="1">The sequence shown here is derived from an EMBL/GenBank/DDBJ whole genome shotgun (WGS) entry which is preliminary data.</text>
</comment>
<dbReference type="InterPro" id="IPR025366">
    <property type="entry name" value="DUF4270"/>
</dbReference>
<dbReference type="OrthoDB" id="1466062at2"/>
<evidence type="ECO:0000313" key="1">
    <source>
        <dbReference type="EMBL" id="TWR28508.1"/>
    </source>
</evidence>
<reference evidence="1 2" key="1">
    <citation type="submission" date="2019-07" db="EMBL/GenBank/DDBJ databases">
        <authorList>
            <person name="Kim J."/>
        </authorList>
    </citation>
    <scope>NUCLEOTIDE SEQUENCE [LARGE SCALE GENOMIC DNA]</scope>
    <source>
        <strain evidence="1 2">MJ1a</strain>
    </source>
</reference>
<evidence type="ECO:0000313" key="2">
    <source>
        <dbReference type="Proteomes" id="UP000318010"/>
    </source>
</evidence>
<dbReference type="Proteomes" id="UP000318010">
    <property type="component" value="Unassembled WGS sequence"/>
</dbReference>
<dbReference type="PROSITE" id="PS51257">
    <property type="entry name" value="PROKAR_LIPOPROTEIN"/>
    <property type="match status" value="1"/>
</dbReference>
<protein>
    <submittedName>
        <fullName evidence="1">DUF4270 domain-containing protein</fullName>
    </submittedName>
</protein>
<name>A0A563UAY5_9SPHI</name>
<organism evidence="1 2">
    <name type="scientific">Mucilaginibacter achroorhodeus</name>
    <dbReference type="NCBI Taxonomy" id="2599294"/>
    <lineage>
        <taxon>Bacteria</taxon>
        <taxon>Pseudomonadati</taxon>
        <taxon>Bacteroidota</taxon>
        <taxon>Sphingobacteriia</taxon>
        <taxon>Sphingobacteriales</taxon>
        <taxon>Sphingobacteriaceae</taxon>
        <taxon>Mucilaginibacter</taxon>
    </lineage>
</organism>
<keyword evidence="2" id="KW-1185">Reference proteome</keyword>
<dbReference type="Pfam" id="PF14092">
    <property type="entry name" value="DUF4270"/>
    <property type="match status" value="1"/>
</dbReference>
<dbReference type="RefSeq" id="WP_146269302.1">
    <property type="nucleotide sequence ID" value="NZ_VOEI01000001.1"/>
</dbReference>
<accession>A0A563UAY5</accession>
<gene>
    <name evidence="1" type="ORF">FPZ42_04630</name>
</gene>
<dbReference type="AlphaFoldDB" id="A0A563UAY5"/>